<gene>
    <name evidence="2" type="ORF">TIFTF001_030550</name>
</gene>
<feature type="compositionally biased region" description="Polar residues" evidence="1">
    <location>
        <begin position="1"/>
        <end position="19"/>
    </location>
</feature>
<dbReference type="InterPro" id="IPR039624">
    <property type="entry name" value="LEA1/2/D7/KIN2"/>
</dbReference>
<sequence length="89" mass="9535">MSSIQQEFNTGKTQAQAQGKTEELVQSMKDTGNEGKERTAEAAQCASESAHQGKDQAAGFLQQTGEQMRNMAQETVATVKSTLGIGEKK</sequence>
<evidence type="ECO:0000313" key="3">
    <source>
        <dbReference type="Proteomes" id="UP001187192"/>
    </source>
</evidence>
<name>A0AA88J536_FICCA</name>
<proteinExistence type="predicted"/>
<keyword evidence="3" id="KW-1185">Reference proteome</keyword>
<dbReference type="PANTHER" id="PTHR34191:SF20">
    <property type="entry name" value="LATE EMBRYOGENESIS ABUNDANT PROTEIN (LEA) FAMILY PROTEIN"/>
    <property type="match status" value="1"/>
</dbReference>
<dbReference type="AlphaFoldDB" id="A0AA88J536"/>
<evidence type="ECO:0000256" key="1">
    <source>
        <dbReference type="SAM" id="MobiDB-lite"/>
    </source>
</evidence>
<feature type="region of interest" description="Disordered" evidence="1">
    <location>
        <begin position="1"/>
        <end position="57"/>
    </location>
</feature>
<feature type="compositionally biased region" description="Basic and acidic residues" evidence="1">
    <location>
        <begin position="31"/>
        <end position="40"/>
    </location>
</feature>
<dbReference type="Proteomes" id="UP001187192">
    <property type="component" value="Unassembled WGS sequence"/>
</dbReference>
<protein>
    <submittedName>
        <fullName evidence="2">Uncharacterized protein</fullName>
    </submittedName>
</protein>
<evidence type="ECO:0000313" key="2">
    <source>
        <dbReference type="EMBL" id="GMN61461.1"/>
    </source>
</evidence>
<dbReference type="PANTHER" id="PTHR34191">
    <property type="entry name" value="LATE EMBRYOGENESIS ABUNDANT PROTEIN (LEA) FAMILY PROTEIN"/>
    <property type="match status" value="1"/>
</dbReference>
<dbReference type="EMBL" id="BTGU01000112">
    <property type="protein sequence ID" value="GMN61461.1"/>
    <property type="molecule type" value="Genomic_DNA"/>
</dbReference>
<organism evidence="2 3">
    <name type="scientific">Ficus carica</name>
    <name type="common">Common fig</name>
    <dbReference type="NCBI Taxonomy" id="3494"/>
    <lineage>
        <taxon>Eukaryota</taxon>
        <taxon>Viridiplantae</taxon>
        <taxon>Streptophyta</taxon>
        <taxon>Embryophyta</taxon>
        <taxon>Tracheophyta</taxon>
        <taxon>Spermatophyta</taxon>
        <taxon>Magnoliopsida</taxon>
        <taxon>eudicotyledons</taxon>
        <taxon>Gunneridae</taxon>
        <taxon>Pentapetalae</taxon>
        <taxon>rosids</taxon>
        <taxon>fabids</taxon>
        <taxon>Rosales</taxon>
        <taxon>Moraceae</taxon>
        <taxon>Ficeae</taxon>
        <taxon>Ficus</taxon>
    </lineage>
</organism>
<reference evidence="2" key="1">
    <citation type="submission" date="2023-07" db="EMBL/GenBank/DDBJ databases">
        <title>draft genome sequence of fig (Ficus carica).</title>
        <authorList>
            <person name="Takahashi T."/>
            <person name="Nishimura K."/>
        </authorList>
    </citation>
    <scope>NUCLEOTIDE SEQUENCE</scope>
</reference>
<comment type="caution">
    <text evidence="2">The sequence shown here is derived from an EMBL/GenBank/DDBJ whole genome shotgun (WGS) entry which is preliminary data.</text>
</comment>
<accession>A0AA88J536</accession>